<dbReference type="Gene3D" id="3.40.50.300">
    <property type="entry name" value="P-loop containing nucleotide triphosphate hydrolases"/>
    <property type="match status" value="1"/>
</dbReference>
<comment type="similarity">
    <text evidence="1">Belongs to the GSP E family.</text>
</comment>
<reference evidence="3" key="1">
    <citation type="submission" date="2020-10" db="EMBL/GenBank/DDBJ databases">
        <authorList>
            <person name="Castelo-Branco R."/>
            <person name="Eusebio N."/>
            <person name="Adriana R."/>
            <person name="Vieira A."/>
            <person name="Brugerolle De Fraissinette N."/>
            <person name="Rezende De Castro R."/>
            <person name="Schneider M.P."/>
            <person name="Vasconcelos V."/>
            <person name="Leao P.N."/>
        </authorList>
    </citation>
    <scope>NUCLEOTIDE SEQUENCE</scope>
    <source>
        <strain evidence="3">LEGE 11480</strain>
    </source>
</reference>
<comment type="caution">
    <text evidence="3">The sequence shown here is derived from an EMBL/GenBank/DDBJ whole genome shotgun (WGS) entry which is preliminary data.</text>
</comment>
<evidence type="ECO:0000313" key="4">
    <source>
        <dbReference type="Proteomes" id="UP000625316"/>
    </source>
</evidence>
<feature type="domain" description="Bacterial type II secretion system protein E" evidence="2">
    <location>
        <begin position="337"/>
        <end position="351"/>
    </location>
</feature>
<evidence type="ECO:0000259" key="2">
    <source>
        <dbReference type="PROSITE" id="PS00662"/>
    </source>
</evidence>
<dbReference type="PANTHER" id="PTHR30486">
    <property type="entry name" value="TWITCHING MOTILITY PROTEIN PILT"/>
    <property type="match status" value="1"/>
</dbReference>
<dbReference type="PROSITE" id="PS00662">
    <property type="entry name" value="T2SP_E"/>
    <property type="match status" value="1"/>
</dbReference>
<dbReference type="AlphaFoldDB" id="A0A928Z1T9"/>
<dbReference type="Pfam" id="PF00437">
    <property type="entry name" value="T2SSE"/>
    <property type="match status" value="1"/>
</dbReference>
<dbReference type="InterPro" id="IPR027417">
    <property type="entry name" value="P-loop_NTPase"/>
</dbReference>
<accession>A0A928Z1T9</accession>
<dbReference type="CDD" id="cd01131">
    <property type="entry name" value="PilT"/>
    <property type="match status" value="1"/>
</dbReference>
<protein>
    <submittedName>
        <fullName evidence="3">PilT/PilU family type 4a pilus ATPase</fullName>
    </submittedName>
</protein>
<dbReference type="EMBL" id="JADEXQ010000008">
    <property type="protein sequence ID" value="MBE9028834.1"/>
    <property type="molecule type" value="Genomic_DNA"/>
</dbReference>
<organism evidence="3 4">
    <name type="scientific">Romeriopsis navalis LEGE 11480</name>
    <dbReference type="NCBI Taxonomy" id="2777977"/>
    <lineage>
        <taxon>Bacteria</taxon>
        <taxon>Bacillati</taxon>
        <taxon>Cyanobacteriota</taxon>
        <taxon>Cyanophyceae</taxon>
        <taxon>Leptolyngbyales</taxon>
        <taxon>Leptolyngbyaceae</taxon>
        <taxon>Romeriopsis</taxon>
        <taxon>Romeriopsis navalis</taxon>
    </lineage>
</organism>
<dbReference type="Proteomes" id="UP000625316">
    <property type="component" value="Unassembled WGS sequence"/>
</dbReference>
<dbReference type="GO" id="GO:0005524">
    <property type="term" value="F:ATP binding"/>
    <property type="evidence" value="ECO:0007669"/>
    <property type="project" value="InterPro"/>
</dbReference>
<dbReference type="GO" id="GO:0016887">
    <property type="term" value="F:ATP hydrolysis activity"/>
    <property type="evidence" value="ECO:0007669"/>
    <property type="project" value="InterPro"/>
</dbReference>
<dbReference type="InterPro" id="IPR006321">
    <property type="entry name" value="PilT/PilU"/>
</dbReference>
<dbReference type="SUPFAM" id="SSF52540">
    <property type="entry name" value="P-loop containing nucleoside triphosphate hydrolases"/>
    <property type="match status" value="1"/>
</dbReference>
<dbReference type="Gene3D" id="3.30.450.90">
    <property type="match status" value="2"/>
</dbReference>
<dbReference type="RefSeq" id="WP_264323658.1">
    <property type="nucleotide sequence ID" value="NZ_JADEXQ010000008.1"/>
</dbReference>
<name>A0A928Z1T9_9CYAN</name>
<proteinExistence type="inferred from homology"/>
<evidence type="ECO:0000256" key="1">
    <source>
        <dbReference type="ARBA" id="ARBA00006611"/>
    </source>
</evidence>
<evidence type="ECO:0000313" key="3">
    <source>
        <dbReference type="EMBL" id="MBE9028834.1"/>
    </source>
</evidence>
<sequence>MTASSANGVTSATQVTAAQTAATVIHHPETPSVRHLIQSAYNHGATAIYMQIGRPPFYRLHGKLVAQEHYPVINPEIFSGLIQECLNPEQLTTYQRHQKLDANILIPGVARARINCGPTSQGVQSISLTGLLIDDPTPTIERQGTIRGIVDDARTCSTSDIHIQVGEVPRFRIQGYMRPQERYGVITPRQFDEFIEEILTEEQQAIFKTRYELDTAIYYPNLVRCRVNCAMSMTGGVIVLRLISLEVPTITTMGLPDVLGYLAEEHQGLILVTGSVNTGKSTTLAAMIRHINDTMPRKIVTIEDPVEYVHSSNQSLITQREVGLHTHEFKHALRSALRQDPDVILIGEMRDRETVDTAIRAALTGHLVLGTLHTKGSVNAVKRILNFYSPEEQETIRYQIVEALRAVIAQTLVPTLSGSRTAALEIMLNTDAIRDYLQKGAIDEIHQLMEEGNQSSQTMNQALFDLCEDNIVDPEDALKVAFNPDDLGYMLKNYTRRSSRSGLQSKDYGNMTPR</sequence>
<dbReference type="InterPro" id="IPR001482">
    <property type="entry name" value="T2SS/T4SS_dom"/>
</dbReference>
<gene>
    <name evidence="3" type="ORF">IQ266_03545</name>
</gene>
<keyword evidence="4" id="KW-1185">Reference proteome</keyword>
<dbReference type="NCBIfam" id="TIGR01420">
    <property type="entry name" value="pilT_fam"/>
    <property type="match status" value="1"/>
</dbReference>
<dbReference type="InterPro" id="IPR050921">
    <property type="entry name" value="T4SS_GSP_E_ATPase"/>
</dbReference>